<dbReference type="GO" id="GO:0008818">
    <property type="term" value="F:cobalamin 5'-phosphate synthase activity"/>
    <property type="evidence" value="ECO:0007669"/>
    <property type="project" value="UniProtKB-UniRule"/>
</dbReference>
<gene>
    <name evidence="19 20" type="primary">cobS</name>
    <name evidence="20" type="ORF">H1D41_03825</name>
</gene>
<evidence type="ECO:0000256" key="12">
    <source>
        <dbReference type="ARBA" id="ARBA00022989"/>
    </source>
</evidence>
<evidence type="ECO:0000256" key="10">
    <source>
        <dbReference type="ARBA" id="ARBA00022692"/>
    </source>
</evidence>
<dbReference type="Proteomes" id="UP000640583">
    <property type="component" value="Unassembled WGS sequence"/>
</dbReference>
<evidence type="ECO:0000256" key="6">
    <source>
        <dbReference type="ARBA" id="ARBA00015850"/>
    </source>
</evidence>
<dbReference type="Pfam" id="PF02654">
    <property type="entry name" value="CobS"/>
    <property type="match status" value="1"/>
</dbReference>
<dbReference type="UniPathway" id="UPA00148">
    <property type="reaction ID" value="UER00238"/>
</dbReference>
<feature type="transmembrane region" description="Helical" evidence="19">
    <location>
        <begin position="179"/>
        <end position="197"/>
    </location>
</feature>
<dbReference type="GO" id="GO:0009236">
    <property type="term" value="P:cobalamin biosynthetic process"/>
    <property type="evidence" value="ECO:0007669"/>
    <property type="project" value="UniProtKB-UniRule"/>
</dbReference>
<sequence>MTPRDEIETLRLAVQFMTRLPVPAGAPYDPSRMAGSIRYYPLTGLLVGGMAALVLLIASCLWAMPVAIVLGMLTATLMTGALHEDGFADMVDGFWGGHTVERRLEIMRDSRLGSYGALGLILLVVLNIAALMSFTSGQAAVALLTAHMLSRLGVVVVMDRGTYVRRTGAGQDVQKGPGGEGWLVIACTLVPGLIAALMCFGLLLTALSMTLAVVISLAFLKFSERKIGGYTGDVLGAVQQLTCLIVILTLSL</sequence>
<evidence type="ECO:0000256" key="16">
    <source>
        <dbReference type="ARBA" id="ARBA00032853"/>
    </source>
</evidence>
<comment type="cofactor">
    <cofactor evidence="1 19">
        <name>Mg(2+)</name>
        <dbReference type="ChEBI" id="CHEBI:18420"/>
    </cofactor>
</comment>
<comment type="function">
    <text evidence="14 19">Joins adenosylcobinamide-GDP and alpha-ribazole to generate adenosylcobalamin (Ado-cobalamin). Also synthesizes adenosylcobalamin 5'-phosphate from adenosylcobinamide-GDP and alpha-ribazole 5'-phosphate.</text>
</comment>
<dbReference type="InterPro" id="IPR003805">
    <property type="entry name" value="CobS"/>
</dbReference>
<dbReference type="PANTHER" id="PTHR34148">
    <property type="entry name" value="ADENOSYLCOBINAMIDE-GDP RIBAZOLETRANSFERASE"/>
    <property type="match status" value="1"/>
</dbReference>
<protein>
    <recommendedName>
        <fullName evidence="6 19">Adenosylcobinamide-GDP ribazoletransferase</fullName>
        <ecNumber evidence="5 19">2.7.8.26</ecNumber>
    </recommendedName>
    <alternativeName>
        <fullName evidence="16 19">Cobalamin synthase</fullName>
    </alternativeName>
    <alternativeName>
        <fullName evidence="15 19">Cobalamin-5'-phosphate synthase</fullName>
    </alternativeName>
</protein>
<evidence type="ECO:0000256" key="2">
    <source>
        <dbReference type="ARBA" id="ARBA00004651"/>
    </source>
</evidence>
<evidence type="ECO:0000256" key="14">
    <source>
        <dbReference type="ARBA" id="ARBA00025228"/>
    </source>
</evidence>
<keyword evidence="13 19" id="KW-0472">Membrane</keyword>
<evidence type="ECO:0000256" key="9">
    <source>
        <dbReference type="ARBA" id="ARBA00022679"/>
    </source>
</evidence>
<dbReference type="EC" id="2.7.8.26" evidence="5 19"/>
<comment type="caution">
    <text evidence="19">Lacks conserved residue(s) required for the propagation of feature annotation.</text>
</comment>
<comment type="caution">
    <text evidence="20">The sequence shown here is derived from an EMBL/GenBank/DDBJ whole genome shotgun (WGS) entry which is preliminary data.</text>
</comment>
<keyword evidence="11 19" id="KW-0460">Magnesium</keyword>
<proteinExistence type="inferred from homology"/>
<reference evidence="20" key="1">
    <citation type="submission" date="2020-10" db="EMBL/GenBank/DDBJ databases">
        <title>Paenihalocynthiibacter styelae gen. nov., sp. nov., isolated from stalked sea squirt Styela clava.</title>
        <authorList>
            <person name="Kim Y.-O."/>
            <person name="Yoon J.-H."/>
        </authorList>
    </citation>
    <scope>NUCLEOTIDE SEQUENCE</scope>
    <source>
        <strain evidence="20">MYP1-1</strain>
    </source>
</reference>
<evidence type="ECO:0000256" key="11">
    <source>
        <dbReference type="ARBA" id="ARBA00022842"/>
    </source>
</evidence>
<feature type="transmembrane region" description="Helical" evidence="19">
    <location>
        <begin position="112"/>
        <end position="134"/>
    </location>
</feature>
<evidence type="ECO:0000256" key="8">
    <source>
        <dbReference type="ARBA" id="ARBA00022573"/>
    </source>
</evidence>
<accession>A0A8J7LNX6</accession>
<dbReference type="PANTHER" id="PTHR34148:SF1">
    <property type="entry name" value="ADENOSYLCOBINAMIDE-GDP RIBAZOLETRANSFERASE"/>
    <property type="match status" value="1"/>
</dbReference>
<keyword evidence="7 19" id="KW-1003">Cell membrane</keyword>
<evidence type="ECO:0000256" key="15">
    <source>
        <dbReference type="ARBA" id="ARBA00032605"/>
    </source>
</evidence>
<dbReference type="NCBIfam" id="TIGR00317">
    <property type="entry name" value="cobS"/>
    <property type="match status" value="1"/>
</dbReference>
<evidence type="ECO:0000256" key="5">
    <source>
        <dbReference type="ARBA" id="ARBA00013200"/>
    </source>
</evidence>
<dbReference type="GO" id="GO:0005886">
    <property type="term" value="C:plasma membrane"/>
    <property type="evidence" value="ECO:0007669"/>
    <property type="project" value="UniProtKB-SubCell"/>
</dbReference>
<evidence type="ECO:0000256" key="17">
    <source>
        <dbReference type="ARBA" id="ARBA00048623"/>
    </source>
</evidence>
<keyword evidence="10 19" id="KW-0812">Transmembrane</keyword>
<evidence type="ECO:0000256" key="18">
    <source>
        <dbReference type="ARBA" id="ARBA00049504"/>
    </source>
</evidence>
<keyword evidence="8 19" id="KW-0169">Cobalamin biosynthesis</keyword>
<evidence type="ECO:0000313" key="20">
    <source>
        <dbReference type="EMBL" id="MBI1492761.1"/>
    </source>
</evidence>
<dbReference type="EMBL" id="JADCKQ010000002">
    <property type="protein sequence ID" value="MBI1492761.1"/>
    <property type="molecule type" value="Genomic_DNA"/>
</dbReference>
<dbReference type="HAMAP" id="MF_00719">
    <property type="entry name" value="CobS"/>
    <property type="match status" value="1"/>
</dbReference>
<comment type="pathway">
    <text evidence="3 19">Cofactor biosynthesis; adenosylcobalamin biosynthesis; adenosylcobalamin from cob(II)yrinate a,c-diamide: step 7/7.</text>
</comment>
<dbReference type="GO" id="GO:0051073">
    <property type="term" value="F:adenosylcobinamide-GDP ribazoletransferase activity"/>
    <property type="evidence" value="ECO:0007669"/>
    <property type="project" value="UniProtKB-UniRule"/>
</dbReference>
<evidence type="ECO:0000256" key="19">
    <source>
        <dbReference type="HAMAP-Rule" id="MF_00719"/>
    </source>
</evidence>
<keyword evidence="21" id="KW-1185">Reference proteome</keyword>
<evidence type="ECO:0000256" key="3">
    <source>
        <dbReference type="ARBA" id="ARBA00004663"/>
    </source>
</evidence>
<dbReference type="AlphaFoldDB" id="A0A8J7LNX6"/>
<comment type="similarity">
    <text evidence="4 19">Belongs to the CobS family.</text>
</comment>
<comment type="catalytic activity">
    <reaction evidence="17 19">
        <text>alpha-ribazole + adenosylcob(III)inamide-GDP = adenosylcob(III)alamin + GMP + H(+)</text>
        <dbReference type="Rhea" id="RHEA:16049"/>
        <dbReference type="ChEBI" id="CHEBI:10329"/>
        <dbReference type="ChEBI" id="CHEBI:15378"/>
        <dbReference type="ChEBI" id="CHEBI:18408"/>
        <dbReference type="ChEBI" id="CHEBI:58115"/>
        <dbReference type="ChEBI" id="CHEBI:60487"/>
        <dbReference type="EC" id="2.7.8.26"/>
    </reaction>
</comment>
<evidence type="ECO:0000256" key="4">
    <source>
        <dbReference type="ARBA" id="ARBA00010561"/>
    </source>
</evidence>
<keyword evidence="9 19" id="KW-0808">Transferase</keyword>
<comment type="catalytic activity">
    <reaction evidence="18 19">
        <text>alpha-ribazole 5'-phosphate + adenosylcob(III)inamide-GDP = adenosylcob(III)alamin 5'-phosphate + GMP + H(+)</text>
        <dbReference type="Rhea" id="RHEA:23560"/>
        <dbReference type="ChEBI" id="CHEBI:15378"/>
        <dbReference type="ChEBI" id="CHEBI:57918"/>
        <dbReference type="ChEBI" id="CHEBI:58115"/>
        <dbReference type="ChEBI" id="CHEBI:60487"/>
        <dbReference type="ChEBI" id="CHEBI:60493"/>
        <dbReference type="EC" id="2.7.8.26"/>
    </reaction>
</comment>
<comment type="subcellular location">
    <subcellularLocation>
        <location evidence="2 19">Cell membrane</location>
        <topology evidence="2 19">Multi-pass membrane protein</topology>
    </subcellularLocation>
</comment>
<evidence type="ECO:0000256" key="13">
    <source>
        <dbReference type="ARBA" id="ARBA00023136"/>
    </source>
</evidence>
<evidence type="ECO:0000256" key="1">
    <source>
        <dbReference type="ARBA" id="ARBA00001946"/>
    </source>
</evidence>
<dbReference type="RefSeq" id="WP_228847660.1">
    <property type="nucleotide sequence ID" value="NZ_JADCKQ010000002.1"/>
</dbReference>
<keyword evidence="12 19" id="KW-1133">Transmembrane helix</keyword>
<evidence type="ECO:0000313" key="21">
    <source>
        <dbReference type="Proteomes" id="UP000640583"/>
    </source>
</evidence>
<name>A0A8J7LNX6_9RHOB</name>
<evidence type="ECO:0000256" key="7">
    <source>
        <dbReference type="ARBA" id="ARBA00022475"/>
    </source>
</evidence>
<organism evidence="20 21">
    <name type="scientific">Halocynthiibacter styelae</name>
    <dbReference type="NCBI Taxonomy" id="2761955"/>
    <lineage>
        <taxon>Bacteria</taxon>
        <taxon>Pseudomonadati</taxon>
        <taxon>Pseudomonadota</taxon>
        <taxon>Alphaproteobacteria</taxon>
        <taxon>Rhodobacterales</taxon>
        <taxon>Paracoccaceae</taxon>
        <taxon>Halocynthiibacter</taxon>
    </lineage>
</organism>